<evidence type="ECO:0000259" key="5">
    <source>
        <dbReference type="Pfam" id="PF01137"/>
    </source>
</evidence>
<dbReference type="InterPro" id="IPR036553">
    <property type="entry name" value="RPTC_insert"/>
</dbReference>
<dbReference type="InterPro" id="IPR037136">
    <property type="entry name" value="RNA3'_phos_cyclase_dom_sf"/>
</dbReference>
<evidence type="ECO:0000313" key="8">
    <source>
        <dbReference type="RefSeq" id="XP_033454983.1"/>
    </source>
</evidence>
<dbReference type="AlphaFoldDB" id="A0A6J3LTJ6"/>
<dbReference type="RefSeq" id="XP_033454983.1">
    <property type="nucleotide sequence ID" value="XM_033602057.1"/>
</dbReference>
<dbReference type="PANTHER" id="PTHR11096">
    <property type="entry name" value="RNA 3' TERMINAL PHOSPHATE CYCLASE"/>
    <property type="match status" value="1"/>
</dbReference>
<dbReference type="NCBIfam" id="TIGR03400">
    <property type="entry name" value="18S_RNA_Rcl1p"/>
    <property type="match status" value="1"/>
</dbReference>
<comment type="subcellular location">
    <subcellularLocation>
        <location evidence="1">Nucleus</location>
        <location evidence="1">Nucleolus</location>
    </subcellularLocation>
</comment>
<organism evidence="8">
    <name type="scientific">Dissoconium aciculare CBS 342.82</name>
    <dbReference type="NCBI Taxonomy" id="1314786"/>
    <lineage>
        <taxon>Eukaryota</taxon>
        <taxon>Fungi</taxon>
        <taxon>Dikarya</taxon>
        <taxon>Ascomycota</taxon>
        <taxon>Pezizomycotina</taxon>
        <taxon>Dothideomycetes</taxon>
        <taxon>Dothideomycetidae</taxon>
        <taxon>Mycosphaerellales</taxon>
        <taxon>Dissoconiaceae</taxon>
        <taxon>Dissoconium</taxon>
    </lineage>
</organism>
<dbReference type="GO" id="GO:0004521">
    <property type="term" value="F:RNA endonuclease activity"/>
    <property type="evidence" value="ECO:0007669"/>
    <property type="project" value="TreeGrafter"/>
</dbReference>
<dbReference type="GO" id="GO:0000479">
    <property type="term" value="P:endonucleolytic cleavage of tricistronic rRNA transcript (SSU-rRNA, 5.8S rRNA, LSU-rRNA)"/>
    <property type="evidence" value="ECO:0007669"/>
    <property type="project" value="TreeGrafter"/>
</dbReference>
<dbReference type="Gene3D" id="3.30.360.20">
    <property type="entry name" value="RNA 3'-terminal phosphate cyclase, insert domain"/>
    <property type="match status" value="1"/>
</dbReference>
<dbReference type="InterPro" id="IPR013792">
    <property type="entry name" value="RNA3'P_cycl/enolpyr_Trfase_a/b"/>
</dbReference>
<keyword evidence="4" id="KW-0539">Nucleus</keyword>
<proteinExistence type="inferred from homology"/>
<comment type="similarity">
    <text evidence="2">Belongs to the RNA 3'-terminal cyclase family. Type 2 subfamily.</text>
</comment>
<dbReference type="InterPro" id="IPR013791">
    <property type="entry name" value="RNA3'-term_phos_cycl_insert"/>
</dbReference>
<evidence type="ECO:0000256" key="3">
    <source>
        <dbReference type="ARBA" id="ARBA00022517"/>
    </source>
</evidence>
<dbReference type="Proteomes" id="UP000504637">
    <property type="component" value="Unplaced"/>
</dbReference>
<dbReference type="Gene3D" id="3.65.10.20">
    <property type="entry name" value="RNA 3'-terminal phosphate cyclase domain"/>
    <property type="match status" value="1"/>
</dbReference>
<reference evidence="8" key="3">
    <citation type="submission" date="2025-08" db="UniProtKB">
        <authorList>
            <consortium name="RefSeq"/>
        </authorList>
    </citation>
    <scope>IDENTIFICATION</scope>
    <source>
        <strain evidence="8">CBS 342.82</strain>
    </source>
</reference>
<keyword evidence="3" id="KW-0690">Ribosome biogenesis</keyword>
<feature type="domain" description="RNA 3'-terminal phosphate cyclase insert" evidence="6">
    <location>
        <begin position="210"/>
        <end position="322"/>
    </location>
</feature>
<dbReference type="InterPro" id="IPR023797">
    <property type="entry name" value="RNA3'_phos_cyclase_dom"/>
</dbReference>
<dbReference type="FunFam" id="3.30.360.20:FF:000004">
    <property type="entry name" value="18S rRNA biogenesis protein"/>
    <property type="match status" value="1"/>
</dbReference>
<dbReference type="InterPro" id="IPR000228">
    <property type="entry name" value="RNA3'_term_phos_cyc"/>
</dbReference>
<feature type="domain" description="RNA 3'-terminal phosphate cyclase" evidence="5">
    <location>
        <begin position="14"/>
        <end position="344"/>
    </location>
</feature>
<evidence type="ECO:0000259" key="6">
    <source>
        <dbReference type="Pfam" id="PF05189"/>
    </source>
</evidence>
<dbReference type="OrthoDB" id="1911237at2759"/>
<dbReference type="SUPFAM" id="SSF55205">
    <property type="entry name" value="EPT/RTPC-like"/>
    <property type="match status" value="1"/>
</dbReference>
<accession>A0A6J3LTJ6</accession>
<dbReference type="Pfam" id="PF05189">
    <property type="entry name" value="RTC_insert"/>
    <property type="match status" value="1"/>
</dbReference>
<dbReference type="PANTHER" id="PTHR11096:SF1">
    <property type="entry name" value="RNA 3'-TERMINAL PHOSPHATE CYCLASE-LIKE PROTEIN"/>
    <property type="match status" value="1"/>
</dbReference>
<reference evidence="8" key="1">
    <citation type="submission" date="2020-01" db="EMBL/GenBank/DDBJ databases">
        <authorList>
            <consortium name="DOE Joint Genome Institute"/>
            <person name="Haridas S."/>
            <person name="Albert R."/>
            <person name="Binder M."/>
            <person name="Bloem J."/>
            <person name="Labutti K."/>
            <person name="Salamov A."/>
            <person name="Andreopoulos B."/>
            <person name="Baker S.E."/>
            <person name="Barry K."/>
            <person name="Bills G."/>
            <person name="Bluhm B.H."/>
            <person name="Cannon C."/>
            <person name="Castanera R."/>
            <person name="Culley D.E."/>
            <person name="Daum C."/>
            <person name="Ezra D."/>
            <person name="Gonzalez J.B."/>
            <person name="Henrissat B."/>
            <person name="Kuo A."/>
            <person name="Liang C."/>
            <person name="Lipzen A."/>
            <person name="Lutzoni F."/>
            <person name="Magnuson J."/>
            <person name="Mondo S."/>
            <person name="Nolan M."/>
            <person name="Ohm R."/>
            <person name="Pangilinan J."/>
            <person name="Park H.-J."/>
            <person name="Ramirez L."/>
            <person name="Alfaro M."/>
            <person name="Sun H."/>
            <person name="Tritt A."/>
            <person name="Yoshinaga Y."/>
            <person name="Zwiers L.-H."/>
            <person name="Turgeon B.G."/>
            <person name="Goodwin S.B."/>
            <person name="Spatafora J.W."/>
            <person name="Crous P.W."/>
            <person name="Grigoriev I.V."/>
        </authorList>
    </citation>
    <scope>NUCLEOTIDE SEQUENCE</scope>
    <source>
        <strain evidence="8">CBS 342.82</strain>
    </source>
</reference>
<evidence type="ECO:0000256" key="1">
    <source>
        <dbReference type="ARBA" id="ARBA00004604"/>
    </source>
</evidence>
<dbReference type="GO" id="GO:0005730">
    <property type="term" value="C:nucleolus"/>
    <property type="evidence" value="ECO:0007669"/>
    <property type="project" value="UniProtKB-SubCell"/>
</dbReference>
<evidence type="ECO:0000256" key="2">
    <source>
        <dbReference type="ARBA" id="ARBA00007089"/>
    </source>
</evidence>
<dbReference type="CDD" id="cd00875">
    <property type="entry name" value="RNA_Cyclase_Class_I"/>
    <property type="match status" value="1"/>
</dbReference>
<dbReference type="InterPro" id="IPR016443">
    <property type="entry name" value="RNA3'_term_phos_cyc_type_2"/>
</dbReference>
<name>A0A6J3LTJ6_9PEZI</name>
<reference evidence="8" key="2">
    <citation type="submission" date="2020-04" db="EMBL/GenBank/DDBJ databases">
        <authorList>
            <consortium name="NCBI Genome Project"/>
        </authorList>
    </citation>
    <scope>NUCLEOTIDE SEQUENCE</scope>
    <source>
        <strain evidence="8">CBS 342.82</strain>
    </source>
</reference>
<gene>
    <name evidence="8" type="ORF">K489DRAFT_328440</name>
</gene>
<dbReference type="GeneID" id="54359857"/>
<sequence>MTTSSAAAGPPLLKFTGSKFLVQRLVLATLTGRAIRISQIRSSSLSAPGLAPHEVSFLRLLDAITNGSAIEFSYTGTTVLYRPGLITGSAPGHGASGGVIRHELPADCTRGASFFLLPLCLLAPFSKAPINVLLTGSGVITAATPTGDISVDTIRTAILPLFKSFGIERNLELRVLRRSNAGPNGVGGGGEVQLVFGHQVRLPTTIHLLDAGRIKRIRGVAYSTGVAGANNARLIEAARGVLNEFCPDTYIYSDVSSAPLIPDLSKSHSGAKKKIGLGFGLSLVAESNTGALYSADLASPPSGGIIPEDIGKNCAYQLLESLAQGGFVSGVAAPTVLSLMAMGSEDVGRLCLGKDVLGKEEVIQLARDLHEFGMSGWGLKEDGEEGGNEVVVSIVGRGVGNVGRKIA</sequence>
<evidence type="ECO:0000313" key="7">
    <source>
        <dbReference type="Proteomes" id="UP000504637"/>
    </source>
</evidence>
<keyword evidence="7" id="KW-1185">Reference proteome</keyword>
<dbReference type="Pfam" id="PF01137">
    <property type="entry name" value="RTC"/>
    <property type="match status" value="1"/>
</dbReference>
<protein>
    <submittedName>
        <fullName evidence="8">18S rRNA biogenesis protein</fullName>
    </submittedName>
</protein>
<evidence type="ECO:0000256" key="4">
    <source>
        <dbReference type="ARBA" id="ARBA00023242"/>
    </source>
</evidence>